<proteinExistence type="predicted"/>
<dbReference type="EMBL" id="LT551908">
    <property type="protein sequence ID" value="SAL97759.1"/>
    <property type="molecule type" value="Genomic_DNA"/>
</dbReference>
<gene>
    <name evidence="2" type="primary">ABSGL_03267.1 scaffold 4278</name>
</gene>
<evidence type="ECO:0000313" key="3">
    <source>
        <dbReference type="Proteomes" id="UP000078561"/>
    </source>
</evidence>
<dbReference type="AlphaFoldDB" id="A0A163KRN3"/>
<feature type="region of interest" description="Disordered" evidence="1">
    <location>
        <begin position="169"/>
        <end position="200"/>
    </location>
</feature>
<evidence type="ECO:0000256" key="1">
    <source>
        <dbReference type="SAM" id="MobiDB-lite"/>
    </source>
</evidence>
<feature type="compositionally biased region" description="Polar residues" evidence="1">
    <location>
        <begin position="185"/>
        <end position="195"/>
    </location>
</feature>
<feature type="compositionally biased region" description="Polar residues" evidence="1">
    <location>
        <begin position="28"/>
        <end position="37"/>
    </location>
</feature>
<protein>
    <submittedName>
        <fullName evidence="2">Uncharacterized protein</fullName>
    </submittedName>
</protein>
<reference evidence="2" key="1">
    <citation type="submission" date="2016-04" db="EMBL/GenBank/DDBJ databases">
        <authorList>
            <person name="Evans L.H."/>
            <person name="Alamgir A."/>
            <person name="Owens N."/>
            <person name="Weber N.D."/>
            <person name="Virtaneva K."/>
            <person name="Barbian K."/>
            <person name="Babar A."/>
            <person name="Rosenke K."/>
        </authorList>
    </citation>
    <scope>NUCLEOTIDE SEQUENCE [LARGE SCALE GENOMIC DNA]</scope>
    <source>
        <strain evidence="2">CBS 101.48</strain>
    </source>
</reference>
<evidence type="ECO:0000313" key="2">
    <source>
        <dbReference type="EMBL" id="SAL97759.1"/>
    </source>
</evidence>
<dbReference type="OrthoDB" id="2280875at2759"/>
<sequence>MMWINDAPKLRSNVSGSTKHTYAKGTRATKNSGTPTTQKQHMKKAKKQQQHQQQQQQHQRLPTVKCQPGISCKQSLSLPTDKDTMDQEQHVDKNDWINVGDKKKKDANTDTMESVQQQPIAYDDGNCLEALKHHPIDNIDNITEKMELAHGAGDSDDDDKTVVEGMELLKSPTTSDDETELDSPALSNTSGPNNSTTTTHHHHYFHHHHFHCHDHHQLEPVIRNWYSPFSTGLDIDILPPRYDPLTLLDPMQLRKQDSHETHNSTLAHSSHYTNQHLYNNFSLLQNHPFISHPPSNHLQSHHPQQSAIMALPLGAIGQHSPSSSPVQTSQQRTYSLFT</sequence>
<dbReference type="Proteomes" id="UP000078561">
    <property type="component" value="Unassembled WGS sequence"/>
</dbReference>
<feature type="region of interest" description="Disordered" evidence="1">
    <location>
        <begin position="315"/>
        <end position="338"/>
    </location>
</feature>
<accession>A0A163KRN3</accession>
<feature type="compositionally biased region" description="Basic residues" evidence="1">
    <location>
        <begin position="40"/>
        <end position="49"/>
    </location>
</feature>
<feature type="region of interest" description="Disordered" evidence="1">
    <location>
        <begin position="1"/>
        <end position="66"/>
    </location>
</feature>
<feature type="compositionally biased region" description="Low complexity" evidence="1">
    <location>
        <begin position="50"/>
        <end position="59"/>
    </location>
</feature>
<organism evidence="2">
    <name type="scientific">Absidia glauca</name>
    <name type="common">Pin mould</name>
    <dbReference type="NCBI Taxonomy" id="4829"/>
    <lineage>
        <taxon>Eukaryota</taxon>
        <taxon>Fungi</taxon>
        <taxon>Fungi incertae sedis</taxon>
        <taxon>Mucoromycota</taxon>
        <taxon>Mucoromycotina</taxon>
        <taxon>Mucoromycetes</taxon>
        <taxon>Mucorales</taxon>
        <taxon>Cunninghamellaceae</taxon>
        <taxon>Absidia</taxon>
    </lineage>
</organism>
<feature type="compositionally biased region" description="Low complexity" evidence="1">
    <location>
        <begin position="318"/>
        <end position="331"/>
    </location>
</feature>
<name>A0A163KRN3_ABSGL</name>
<keyword evidence="3" id="KW-1185">Reference proteome</keyword>
<dbReference type="InParanoid" id="A0A163KRN3"/>